<protein>
    <recommendedName>
        <fullName evidence="4">TadE-like protein</fullName>
    </recommendedName>
</protein>
<evidence type="ECO:0000313" key="2">
    <source>
        <dbReference type="EMBL" id="SDZ32441.1"/>
    </source>
</evidence>
<dbReference type="EMBL" id="FNON01000012">
    <property type="protein sequence ID" value="SDZ32441.1"/>
    <property type="molecule type" value="Genomic_DNA"/>
</dbReference>
<keyword evidence="3" id="KW-1185">Reference proteome</keyword>
<keyword evidence="1" id="KW-0812">Transmembrane</keyword>
<dbReference type="OrthoDB" id="4869119at2"/>
<reference evidence="2 3" key="1">
    <citation type="submission" date="2016-10" db="EMBL/GenBank/DDBJ databases">
        <authorList>
            <person name="de Groot N.N."/>
        </authorList>
    </citation>
    <scope>NUCLEOTIDE SEQUENCE [LARGE SCALE GENOMIC DNA]</scope>
    <source>
        <strain evidence="2 3">CPCC 202699</strain>
    </source>
</reference>
<dbReference type="AlphaFoldDB" id="A0A1H3S4M9"/>
<dbReference type="RefSeq" id="WP_091298623.1">
    <property type="nucleotide sequence ID" value="NZ_FNON01000012.1"/>
</dbReference>
<proteinExistence type="predicted"/>
<evidence type="ECO:0000313" key="3">
    <source>
        <dbReference type="Proteomes" id="UP000199515"/>
    </source>
</evidence>
<name>A0A1H3S4M9_9PSEU</name>
<sequence length="147" mass="15622">MTTRLHDLRHSDRGDMNIEVAIGAAALIVLFGLAIVAMRIQTAESAIAEAARSAARSASLAHDGETAAAAARQRARDVLAQQHLSCSGLQIDVDAHDFAKPLGETGYVIATITCEVGYNDLLIPGMSGSRTTRAEFRSPIDRHGARQ</sequence>
<keyword evidence="1" id="KW-1133">Transmembrane helix</keyword>
<dbReference type="STRING" id="589385.SAMN05421504_112199"/>
<organism evidence="2 3">
    <name type="scientific">Amycolatopsis xylanica</name>
    <dbReference type="NCBI Taxonomy" id="589385"/>
    <lineage>
        <taxon>Bacteria</taxon>
        <taxon>Bacillati</taxon>
        <taxon>Actinomycetota</taxon>
        <taxon>Actinomycetes</taxon>
        <taxon>Pseudonocardiales</taxon>
        <taxon>Pseudonocardiaceae</taxon>
        <taxon>Amycolatopsis</taxon>
    </lineage>
</organism>
<evidence type="ECO:0000256" key="1">
    <source>
        <dbReference type="SAM" id="Phobius"/>
    </source>
</evidence>
<dbReference type="Proteomes" id="UP000199515">
    <property type="component" value="Unassembled WGS sequence"/>
</dbReference>
<keyword evidence="1" id="KW-0472">Membrane</keyword>
<accession>A0A1H3S4M9</accession>
<evidence type="ECO:0008006" key="4">
    <source>
        <dbReference type="Google" id="ProtNLM"/>
    </source>
</evidence>
<gene>
    <name evidence="2" type="ORF">SAMN05421504_112199</name>
</gene>
<feature type="transmembrane region" description="Helical" evidence="1">
    <location>
        <begin position="20"/>
        <end position="38"/>
    </location>
</feature>